<dbReference type="EMBL" id="CP063361">
    <property type="protein sequence ID" value="UOD29661.1"/>
    <property type="molecule type" value="Genomic_DNA"/>
</dbReference>
<dbReference type="SUPFAM" id="SSF46894">
    <property type="entry name" value="C-terminal effector domain of the bipartite response regulators"/>
    <property type="match status" value="1"/>
</dbReference>
<dbReference type="InterPro" id="IPR036388">
    <property type="entry name" value="WH-like_DNA-bd_sf"/>
</dbReference>
<dbReference type="Proteomes" id="UP000831532">
    <property type="component" value="Chromosome"/>
</dbReference>
<evidence type="ECO:0000256" key="6">
    <source>
        <dbReference type="ARBA" id="ARBA00023125"/>
    </source>
</evidence>
<keyword evidence="4" id="KW-0902">Two-component regulatory system</keyword>
<evidence type="ECO:0000256" key="1">
    <source>
        <dbReference type="ARBA" id="ARBA00004496"/>
    </source>
</evidence>
<proteinExistence type="predicted"/>
<evidence type="ECO:0000259" key="10">
    <source>
        <dbReference type="PROSITE" id="PS50110"/>
    </source>
</evidence>
<feature type="domain" description="Response regulatory" evidence="10">
    <location>
        <begin position="7"/>
        <end position="121"/>
    </location>
</feature>
<keyword evidence="6 9" id="KW-0238">DNA-binding</keyword>
<evidence type="ECO:0000256" key="5">
    <source>
        <dbReference type="ARBA" id="ARBA00023015"/>
    </source>
</evidence>
<accession>A0ABY4A4E3</accession>
<dbReference type="PROSITE" id="PS51755">
    <property type="entry name" value="OMPR_PHOB"/>
    <property type="match status" value="1"/>
</dbReference>
<dbReference type="Pfam" id="PF00486">
    <property type="entry name" value="Trans_reg_C"/>
    <property type="match status" value="1"/>
</dbReference>
<feature type="DNA-binding region" description="OmpR/PhoB-type" evidence="9">
    <location>
        <begin position="130"/>
        <end position="229"/>
    </location>
</feature>
<dbReference type="PROSITE" id="PS50110">
    <property type="entry name" value="RESPONSE_REGULATORY"/>
    <property type="match status" value="1"/>
</dbReference>
<evidence type="ECO:0000256" key="2">
    <source>
        <dbReference type="ARBA" id="ARBA00022490"/>
    </source>
</evidence>
<dbReference type="Gene3D" id="3.40.50.2300">
    <property type="match status" value="1"/>
</dbReference>
<evidence type="ECO:0000256" key="4">
    <source>
        <dbReference type="ARBA" id="ARBA00023012"/>
    </source>
</evidence>
<evidence type="ECO:0000313" key="12">
    <source>
        <dbReference type="EMBL" id="UOD29661.1"/>
    </source>
</evidence>
<dbReference type="PANTHER" id="PTHR48111">
    <property type="entry name" value="REGULATOR OF RPOS"/>
    <property type="match status" value="1"/>
</dbReference>
<evidence type="ECO:0000313" key="13">
    <source>
        <dbReference type="Proteomes" id="UP000831532"/>
    </source>
</evidence>
<dbReference type="CDD" id="cd00383">
    <property type="entry name" value="trans_reg_C"/>
    <property type="match status" value="1"/>
</dbReference>
<comment type="subcellular location">
    <subcellularLocation>
        <location evidence="1">Cytoplasm</location>
    </subcellularLocation>
</comment>
<evidence type="ECO:0000256" key="9">
    <source>
        <dbReference type="PROSITE-ProRule" id="PRU01091"/>
    </source>
</evidence>
<keyword evidence="2" id="KW-0963">Cytoplasm</keyword>
<protein>
    <submittedName>
        <fullName evidence="12">Response regulator transcription factor</fullName>
    </submittedName>
</protein>
<reference evidence="12 13" key="1">
    <citation type="submission" date="2020-10" db="EMBL/GenBank/DDBJ databases">
        <title>Genome analysis of Massilia species.</title>
        <authorList>
            <person name="Jung D.-H."/>
        </authorList>
    </citation>
    <scope>NUCLEOTIDE SEQUENCE [LARGE SCALE GENOMIC DNA]</scope>
    <source>
        <strain evidence="13">sipir</strain>
    </source>
</reference>
<dbReference type="RefSeq" id="WP_243490879.1">
    <property type="nucleotide sequence ID" value="NZ_CP063361.1"/>
</dbReference>
<dbReference type="InterPro" id="IPR001789">
    <property type="entry name" value="Sig_transdc_resp-reg_receiver"/>
</dbReference>
<dbReference type="InterPro" id="IPR016032">
    <property type="entry name" value="Sig_transdc_resp-reg_C-effctor"/>
</dbReference>
<dbReference type="InterPro" id="IPR001867">
    <property type="entry name" value="OmpR/PhoB-type_DNA-bd"/>
</dbReference>
<keyword evidence="3 8" id="KW-0597">Phosphoprotein</keyword>
<evidence type="ECO:0000259" key="11">
    <source>
        <dbReference type="PROSITE" id="PS51755"/>
    </source>
</evidence>
<keyword evidence="13" id="KW-1185">Reference proteome</keyword>
<dbReference type="Gene3D" id="1.10.10.10">
    <property type="entry name" value="Winged helix-like DNA-binding domain superfamily/Winged helix DNA-binding domain"/>
    <property type="match status" value="1"/>
</dbReference>
<evidence type="ECO:0000256" key="7">
    <source>
        <dbReference type="ARBA" id="ARBA00023163"/>
    </source>
</evidence>
<organism evidence="12 13">
    <name type="scientific">Massilia violaceinigra</name>
    <dbReference type="NCBI Taxonomy" id="2045208"/>
    <lineage>
        <taxon>Bacteria</taxon>
        <taxon>Pseudomonadati</taxon>
        <taxon>Pseudomonadota</taxon>
        <taxon>Betaproteobacteria</taxon>
        <taxon>Burkholderiales</taxon>
        <taxon>Oxalobacteraceae</taxon>
        <taxon>Telluria group</taxon>
        <taxon>Massilia</taxon>
    </lineage>
</organism>
<evidence type="ECO:0000256" key="3">
    <source>
        <dbReference type="ARBA" id="ARBA00022553"/>
    </source>
</evidence>
<dbReference type="InterPro" id="IPR039420">
    <property type="entry name" value="WalR-like"/>
</dbReference>
<dbReference type="SUPFAM" id="SSF52172">
    <property type="entry name" value="CheY-like"/>
    <property type="match status" value="1"/>
</dbReference>
<dbReference type="CDD" id="cd00156">
    <property type="entry name" value="REC"/>
    <property type="match status" value="1"/>
</dbReference>
<keyword evidence="5" id="KW-0805">Transcription regulation</keyword>
<feature type="domain" description="OmpR/PhoB-type" evidence="11">
    <location>
        <begin position="130"/>
        <end position="229"/>
    </location>
</feature>
<keyword evidence="7" id="KW-0804">Transcription</keyword>
<dbReference type="SMART" id="SM00448">
    <property type="entry name" value="REC"/>
    <property type="match status" value="1"/>
</dbReference>
<evidence type="ECO:0000256" key="8">
    <source>
        <dbReference type="PROSITE-ProRule" id="PRU00169"/>
    </source>
</evidence>
<dbReference type="PANTHER" id="PTHR48111:SF35">
    <property type="entry name" value="TRANSCRIPTIONAL REGULATORY PROTEIN QSEB"/>
    <property type="match status" value="1"/>
</dbReference>
<feature type="modified residue" description="4-aspartylphosphate" evidence="8">
    <location>
        <position position="56"/>
    </location>
</feature>
<sequence>MLIQSESIGCYIRSDSLFARLQATLQQAGFSCERFASENSLSRMLSRRGFALLMIDIGNHREDSEDFVSWLNCRTGDSTPVIALSHGTPEMAALALEAGADDFIGAQFEAVEAIARIRAVIRRRNPTTVRRTIALGKYTLDREAASAAYDGVVVELTPREFTMAWLFFSSPGVFISRGTIGASIWSADSDVAGRTIEQHVYKLRKKLLFGVERRVIIRTSYSQGYRLEYTPEQPGKTP</sequence>
<name>A0ABY4A4E3_9BURK</name>
<gene>
    <name evidence="12" type="ORF">INH39_30465</name>
</gene>
<dbReference type="InterPro" id="IPR011006">
    <property type="entry name" value="CheY-like_superfamily"/>
</dbReference>
<dbReference type="SMART" id="SM00862">
    <property type="entry name" value="Trans_reg_C"/>
    <property type="match status" value="1"/>
</dbReference>